<sequence>MSANGILPDEAGTLVVGAGCVGCSAAYHLSELGREDIVVVDQGPLFETGGSTSHAPGLVFQTASDKLMSKMAQYTRELYDNLGGFRKCGGIEVAHTEERWNFLKRKREWSRSFGVEDGELQSPSAVKERIPQINADAIHGGFYVPSDGKAHAVDASEAMANLARDRGAEFYGNTQVVDLETDDGEIDAVITEHGRIEADEVLLATNIWGPLFGEMVDVDVPLKPCAHQYLVSDTIDELVGAERELEQPILRHQDRSLYFRQHGDAYGVGSYNHEPLLVESEDIYGPEQLDDLGLEYPSLREFTAEHFVENTHPDHEQTAFDAASDLIPAFEECDWKTEMNGMFCFTTDGMPILGETKDIDGLWWALAVWVTQSGGVGNVIAEWMENGTPRLDGELVDVTSASIDRFQEYHGSDGFVHDRAAQQYREVYQLTHPRNQPEKQRGLRRSPYYPRQRELNAEFYESDGWESPQWYEANEALCSEYDVLDRPDWLGRNWSKAHGAEHQAVRDRVGLYDLTSFTAIEVSGSGSERFLQGLLSNDIGVSPGRVRYTTMLNEDGGILADLTVSRLGEDRFLILTGGGSSGTTQERWIRDHAPDNGSVKVIDRTSARCGLGVWGPNARKTLAGLVEADISHDAFPFFSCQETYVGGVPVTMLRVSFVGELGWELYAPMEYGAQLWDAVWDAGEEYGVLAMGDATLNSMSMEKGFRLWGTDISPEYNPYEANLSFAVDMETDFVGKEALAEAKEEGIKRKLVPVTLDEPGTVVDTGHPIIDGDEVVGYTTRADYGYTIDAGIAYAYLPTAYTDAGQSVDVEYEGERFHATVQNEPLFDPDREKILR</sequence>
<dbReference type="RefSeq" id="WP_227778998.1">
    <property type="nucleotide sequence ID" value="NZ_BAABKX010000030.1"/>
</dbReference>
<dbReference type="SUPFAM" id="SSF51905">
    <property type="entry name" value="FAD/NAD(P)-binding domain"/>
    <property type="match status" value="1"/>
</dbReference>
<protein>
    <submittedName>
        <fullName evidence="6">FAD-dependent oxidoreductase</fullName>
    </submittedName>
</protein>
<evidence type="ECO:0000313" key="7">
    <source>
        <dbReference type="Proteomes" id="UP001501729"/>
    </source>
</evidence>
<dbReference type="Pfam" id="PF16350">
    <property type="entry name" value="FAO_M"/>
    <property type="match status" value="1"/>
</dbReference>
<feature type="domain" description="Aminomethyltransferase C-terminal" evidence="4">
    <location>
        <begin position="749"/>
        <end position="828"/>
    </location>
</feature>
<evidence type="ECO:0000259" key="2">
    <source>
        <dbReference type="Pfam" id="PF01266"/>
    </source>
</evidence>
<dbReference type="PANTHER" id="PTHR43757:SF2">
    <property type="entry name" value="AMINOMETHYLTRANSFERASE, MITOCHONDRIAL"/>
    <property type="match status" value="1"/>
</dbReference>
<dbReference type="InterPro" id="IPR028896">
    <property type="entry name" value="GcvT/YgfZ/DmdA"/>
</dbReference>
<dbReference type="Gene3D" id="3.30.9.10">
    <property type="entry name" value="D-Amino Acid Oxidase, subunit A, domain 2"/>
    <property type="match status" value="1"/>
</dbReference>
<organism evidence="6 7">
    <name type="scientific">Haladaptatus pallidirubidus</name>
    <dbReference type="NCBI Taxonomy" id="1008152"/>
    <lineage>
        <taxon>Archaea</taxon>
        <taxon>Methanobacteriati</taxon>
        <taxon>Methanobacteriota</taxon>
        <taxon>Stenosarchaea group</taxon>
        <taxon>Halobacteria</taxon>
        <taxon>Halobacteriales</taxon>
        <taxon>Haladaptataceae</taxon>
        <taxon>Haladaptatus</taxon>
    </lineage>
</organism>
<dbReference type="SUPFAM" id="SSF54373">
    <property type="entry name" value="FAD-linked reductases, C-terminal domain"/>
    <property type="match status" value="1"/>
</dbReference>
<dbReference type="Gene3D" id="2.40.30.110">
    <property type="entry name" value="Aminomethyltransferase beta-barrel domains"/>
    <property type="match status" value="1"/>
</dbReference>
<comment type="caution">
    <text evidence="6">The sequence shown here is derived from an EMBL/GenBank/DDBJ whole genome shotgun (WGS) entry which is preliminary data.</text>
</comment>
<dbReference type="Proteomes" id="UP001501729">
    <property type="component" value="Unassembled WGS sequence"/>
</dbReference>
<evidence type="ECO:0000259" key="5">
    <source>
        <dbReference type="Pfam" id="PF16350"/>
    </source>
</evidence>
<dbReference type="SUPFAM" id="SSF101790">
    <property type="entry name" value="Aminomethyltransferase beta-barrel domain"/>
    <property type="match status" value="1"/>
</dbReference>
<dbReference type="GeneID" id="68617710"/>
<dbReference type="EMBL" id="BAABKX010000030">
    <property type="protein sequence ID" value="GAA5064900.1"/>
    <property type="molecule type" value="Genomic_DNA"/>
</dbReference>
<dbReference type="InterPro" id="IPR027266">
    <property type="entry name" value="TrmE/GcvT-like"/>
</dbReference>
<feature type="domain" description="FAD dependent oxidoreductase" evidence="2">
    <location>
        <begin position="14"/>
        <end position="383"/>
    </location>
</feature>
<dbReference type="Pfam" id="PF01266">
    <property type="entry name" value="DAO"/>
    <property type="match status" value="1"/>
</dbReference>
<dbReference type="InterPro" id="IPR013977">
    <property type="entry name" value="GcvT_C"/>
</dbReference>
<dbReference type="InterPro" id="IPR032503">
    <property type="entry name" value="FAO_M"/>
</dbReference>
<dbReference type="InterPro" id="IPR006076">
    <property type="entry name" value="FAD-dep_OxRdtase"/>
</dbReference>
<comment type="similarity">
    <text evidence="1">Belongs to the GcvT family.</text>
</comment>
<dbReference type="Pfam" id="PF01571">
    <property type="entry name" value="GCV_T"/>
    <property type="match status" value="1"/>
</dbReference>
<dbReference type="Gene3D" id="3.30.70.1400">
    <property type="entry name" value="Aminomethyltransferase beta-barrel domains"/>
    <property type="match status" value="1"/>
</dbReference>
<feature type="domain" description="FAD dependent oxidoreductase central" evidence="5">
    <location>
        <begin position="396"/>
        <end position="446"/>
    </location>
</feature>
<dbReference type="InterPro" id="IPR006222">
    <property type="entry name" value="GCVT_N"/>
</dbReference>
<keyword evidence="7" id="KW-1185">Reference proteome</keyword>
<name>A0AAV3URZ8_9EURY</name>
<dbReference type="Pfam" id="PF08669">
    <property type="entry name" value="GCV_T_C"/>
    <property type="match status" value="1"/>
</dbReference>
<dbReference type="Gene3D" id="3.30.1360.120">
    <property type="entry name" value="Probable tRNA modification gtpase trme, domain 1"/>
    <property type="match status" value="1"/>
</dbReference>
<evidence type="ECO:0000256" key="1">
    <source>
        <dbReference type="ARBA" id="ARBA00008609"/>
    </source>
</evidence>
<dbReference type="InterPro" id="IPR036188">
    <property type="entry name" value="FAD/NAD-bd_sf"/>
</dbReference>
<reference evidence="6 7" key="1">
    <citation type="journal article" date="2019" name="Int. J. Syst. Evol. Microbiol.">
        <title>The Global Catalogue of Microorganisms (GCM) 10K type strain sequencing project: providing services to taxonomists for standard genome sequencing and annotation.</title>
        <authorList>
            <consortium name="The Broad Institute Genomics Platform"/>
            <consortium name="The Broad Institute Genome Sequencing Center for Infectious Disease"/>
            <person name="Wu L."/>
            <person name="Ma J."/>
        </authorList>
    </citation>
    <scope>NUCLEOTIDE SEQUENCE [LARGE SCALE GENOMIC DNA]</scope>
    <source>
        <strain evidence="6 7">JCM 17504</strain>
    </source>
</reference>
<dbReference type="PANTHER" id="PTHR43757">
    <property type="entry name" value="AMINOMETHYLTRANSFERASE"/>
    <property type="match status" value="1"/>
</dbReference>
<proteinExistence type="inferred from homology"/>
<dbReference type="AlphaFoldDB" id="A0AAV3URZ8"/>
<dbReference type="InterPro" id="IPR029043">
    <property type="entry name" value="GcvT/YgfZ_C"/>
</dbReference>
<gene>
    <name evidence="6" type="ORF">GCM10025751_55120</name>
</gene>
<accession>A0AAV3URZ8</accession>
<evidence type="ECO:0000259" key="4">
    <source>
        <dbReference type="Pfam" id="PF08669"/>
    </source>
</evidence>
<evidence type="ECO:0000313" key="6">
    <source>
        <dbReference type="EMBL" id="GAA5064900.1"/>
    </source>
</evidence>
<feature type="domain" description="GCVT N-terminal" evidence="3">
    <location>
        <begin position="449"/>
        <end position="730"/>
    </location>
</feature>
<evidence type="ECO:0000259" key="3">
    <source>
        <dbReference type="Pfam" id="PF01571"/>
    </source>
</evidence>
<dbReference type="SUPFAM" id="SSF103025">
    <property type="entry name" value="Folate-binding domain"/>
    <property type="match status" value="1"/>
</dbReference>
<dbReference type="Gene3D" id="3.50.50.60">
    <property type="entry name" value="FAD/NAD(P)-binding domain"/>
    <property type="match status" value="1"/>
</dbReference>